<dbReference type="EMBL" id="SOEC01000007">
    <property type="protein sequence ID" value="TDX29339.1"/>
    <property type="molecule type" value="Genomic_DNA"/>
</dbReference>
<evidence type="ECO:0000313" key="2">
    <source>
        <dbReference type="Proteomes" id="UP000294489"/>
    </source>
</evidence>
<accession>A0A4R8FRY9</accession>
<organism evidence="1 2">
    <name type="scientific">Modicisalibacter xianhensis</name>
    <dbReference type="NCBI Taxonomy" id="442341"/>
    <lineage>
        <taxon>Bacteria</taxon>
        <taxon>Pseudomonadati</taxon>
        <taxon>Pseudomonadota</taxon>
        <taxon>Gammaproteobacteria</taxon>
        <taxon>Oceanospirillales</taxon>
        <taxon>Halomonadaceae</taxon>
        <taxon>Modicisalibacter</taxon>
    </lineage>
</organism>
<dbReference type="Proteomes" id="UP000294489">
    <property type="component" value="Unassembled WGS sequence"/>
</dbReference>
<proteinExistence type="predicted"/>
<reference evidence="1 2" key="1">
    <citation type="submission" date="2019-03" db="EMBL/GenBank/DDBJ databases">
        <title>Freshwater and sediment microbial communities from various areas in North America, analyzing microbe dynamics in response to fracking.</title>
        <authorList>
            <person name="Lamendella R."/>
        </authorList>
    </citation>
    <scope>NUCLEOTIDE SEQUENCE [LARGE SCALE GENOMIC DNA]</scope>
    <source>
        <strain evidence="1 2">6_TX</strain>
    </source>
</reference>
<comment type="caution">
    <text evidence="1">The sequence shown here is derived from an EMBL/GenBank/DDBJ whole genome shotgun (WGS) entry which is preliminary data.</text>
</comment>
<sequence>MLVELPYSSAPWLCKPSILLIEPAYPWQGLPGDPSPGRSVLAKHSFGEMLLNNGEVSHSRQ</sequence>
<protein>
    <submittedName>
        <fullName evidence="1">Uncharacterized protein</fullName>
    </submittedName>
</protein>
<gene>
    <name evidence="1" type="ORF">DFO67_10715</name>
</gene>
<name>A0A4R8FRY9_9GAMM</name>
<evidence type="ECO:0000313" key="1">
    <source>
        <dbReference type="EMBL" id="TDX29339.1"/>
    </source>
</evidence>
<dbReference type="AlphaFoldDB" id="A0A4R8FRY9"/>